<feature type="compositionally biased region" description="Low complexity" evidence="1">
    <location>
        <begin position="237"/>
        <end position="249"/>
    </location>
</feature>
<feature type="region of interest" description="Disordered" evidence="1">
    <location>
        <begin position="210"/>
        <end position="282"/>
    </location>
</feature>
<feature type="compositionally biased region" description="Gly residues" evidence="1">
    <location>
        <begin position="873"/>
        <end position="883"/>
    </location>
</feature>
<feature type="compositionally biased region" description="Low complexity" evidence="1">
    <location>
        <begin position="884"/>
        <end position="909"/>
    </location>
</feature>
<feature type="region of interest" description="Disordered" evidence="1">
    <location>
        <begin position="157"/>
        <end position="192"/>
    </location>
</feature>
<feature type="compositionally biased region" description="Low complexity" evidence="1">
    <location>
        <begin position="573"/>
        <end position="596"/>
    </location>
</feature>
<name>A0A9P4IIE7_9PEZI</name>
<evidence type="ECO:0000256" key="1">
    <source>
        <dbReference type="SAM" id="MobiDB-lite"/>
    </source>
</evidence>
<feature type="compositionally biased region" description="Polar residues" evidence="1">
    <location>
        <begin position="328"/>
        <end position="348"/>
    </location>
</feature>
<evidence type="ECO:0000313" key="3">
    <source>
        <dbReference type="Proteomes" id="UP000799772"/>
    </source>
</evidence>
<protein>
    <submittedName>
        <fullName evidence="2">Uncharacterized protein</fullName>
    </submittedName>
</protein>
<keyword evidence="3" id="KW-1185">Reference proteome</keyword>
<feature type="region of interest" description="Disordered" evidence="1">
    <location>
        <begin position="853"/>
        <end position="915"/>
    </location>
</feature>
<reference evidence="2" key="1">
    <citation type="journal article" date="2020" name="Stud. Mycol.">
        <title>101 Dothideomycetes genomes: a test case for predicting lifestyles and emergence of pathogens.</title>
        <authorList>
            <person name="Haridas S."/>
            <person name="Albert R."/>
            <person name="Binder M."/>
            <person name="Bloem J."/>
            <person name="Labutti K."/>
            <person name="Salamov A."/>
            <person name="Andreopoulos B."/>
            <person name="Baker S."/>
            <person name="Barry K."/>
            <person name="Bills G."/>
            <person name="Bluhm B."/>
            <person name="Cannon C."/>
            <person name="Castanera R."/>
            <person name="Culley D."/>
            <person name="Daum C."/>
            <person name="Ezra D."/>
            <person name="Gonzalez J."/>
            <person name="Henrissat B."/>
            <person name="Kuo A."/>
            <person name="Liang C."/>
            <person name="Lipzen A."/>
            <person name="Lutzoni F."/>
            <person name="Magnuson J."/>
            <person name="Mondo S."/>
            <person name="Nolan M."/>
            <person name="Ohm R."/>
            <person name="Pangilinan J."/>
            <person name="Park H.-J."/>
            <person name="Ramirez L."/>
            <person name="Alfaro M."/>
            <person name="Sun H."/>
            <person name="Tritt A."/>
            <person name="Yoshinaga Y."/>
            <person name="Zwiers L.-H."/>
            <person name="Turgeon B."/>
            <person name="Goodwin S."/>
            <person name="Spatafora J."/>
            <person name="Crous P."/>
            <person name="Grigoriev I."/>
        </authorList>
    </citation>
    <scope>NUCLEOTIDE SEQUENCE</scope>
    <source>
        <strain evidence="2">CBS 133067</strain>
    </source>
</reference>
<comment type="caution">
    <text evidence="2">The sequence shown here is derived from an EMBL/GenBank/DDBJ whole genome shotgun (WGS) entry which is preliminary data.</text>
</comment>
<feature type="compositionally biased region" description="Basic residues" evidence="1">
    <location>
        <begin position="688"/>
        <end position="700"/>
    </location>
</feature>
<feature type="compositionally biased region" description="Basic and acidic residues" evidence="1">
    <location>
        <begin position="479"/>
        <end position="492"/>
    </location>
</feature>
<gene>
    <name evidence="2" type="ORF">NA57DRAFT_55797</name>
</gene>
<feature type="compositionally biased region" description="Gly residues" evidence="1">
    <location>
        <begin position="511"/>
        <end position="521"/>
    </location>
</feature>
<feature type="region of interest" description="Disordered" evidence="1">
    <location>
        <begin position="296"/>
        <end position="707"/>
    </location>
</feature>
<organism evidence="2 3">
    <name type="scientific">Rhizodiscina lignyota</name>
    <dbReference type="NCBI Taxonomy" id="1504668"/>
    <lineage>
        <taxon>Eukaryota</taxon>
        <taxon>Fungi</taxon>
        <taxon>Dikarya</taxon>
        <taxon>Ascomycota</taxon>
        <taxon>Pezizomycotina</taxon>
        <taxon>Dothideomycetes</taxon>
        <taxon>Pleosporomycetidae</taxon>
        <taxon>Aulographales</taxon>
        <taxon>Rhizodiscinaceae</taxon>
        <taxon>Rhizodiscina</taxon>
    </lineage>
</organism>
<feature type="compositionally biased region" description="Polar residues" evidence="1">
    <location>
        <begin position="626"/>
        <end position="643"/>
    </location>
</feature>
<feature type="compositionally biased region" description="Polar residues" evidence="1">
    <location>
        <begin position="441"/>
        <end position="459"/>
    </location>
</feature>
<feature type="compositionally biased region" description="Low complexity" evidence="1">
    <location>
        <begin position="605"/>
        <end position="623"/>
    </location>
</feature>
<sequence length="915" mass="101225">MPKLKDLSCYIELAGSNAKLHEFELYYSDGFVETYVPVPDSPSPFSIHLQSHEYIAPGLAMYVYIDGVLQCNRYRLNLPVPDAESTSRKSLVDFRVRQKEVRHGESFIGRDWSFDKLNIGAADQASRLTEDVMNSIGTIEVVVLRCRGASHPVIRSASSAVVKKGNSGTQKKQSWKKKQDSSPPADADDDDFGGGIFSLFDGAADILEPSSLLDGHHSPGRKGHRHKHRHNRRRHAPPSSSSSSSSSSSDDNDSKVSDIHRRGRKGRSSRRDRPYDSRDPLAGLNEAFARQGLRATSGPQNDFQMFGESQERQGPSRHSAHPSIIHNPWSQNIEGQRSYHSVQQNPDNFSRRSRSSRPQGMEQYGRKNSGIGDTAYQGGNDNVGDGAWNQNQTARRDSNGWLDPPARNQGSGWASAKPSVGDKGSRRVSKSGWDEHPPARNQGSGWASANPSVRNNGSRRASKSGWDEHPQNQGNFWNDQKRSDNNHNDKTWADNGNQNDWKDAQDDAGGLDNGNNGGGDWGDGDNAQESGGEGGWGKPKAHSRHNSGGGWNDQEKKDDGWGGGGGGQNNESDWNNGQQNNDNGWGSGGDQQNNDQQGGGDNRGGNDNNQGDGWNTNDQQNGGENWGSNDNNEGGELDTNNQQNGDENWEGDNQGGGWDNGNQNANDTNWDNQGTNNQGGWVEDDRRSHKSHRSGRHHHDARSQTAVKNYDHYIKPYFTSWNQCAIRPSSAKFHYRSSSRGRRASELYICPEEPLYTVPEDCDLVRERGVQHQVRIGPGSEYVHKTGRPTYLDTMTNPYAVFRFNYRSHDELKRMFDLKDDEFQEHAEEARDRLASMSRDELIAELLTEKGLNDSRDVSVNGSQNKEKQGDGQNSGGNSGGDNGWNTSGGNDNGNDGWNTSGGNDNGNDQWQWHD</sequence>
<feature type="compositionally biased region" description="Polar residues" evidence="1">
    <location>
        <begin position="665"/>
        <end position="679"/>
    </location>
</feature>
<feature type="compositionally biased region" description="Basic and acidic residues" evidence="1">
    <location>
        <begin position="269"/>
        <end position="279"/>
    </location>
</feature>
<evidence type="ECO:0000313" key="2">
    <source>
        <dbReference type="EMBL" id="KAF2099859.1"/>
    </source>
</evidence>
<proteinExistence type="predicted"/>
<dbReference type="Proteomes" id="UP000799772">
    <property type="component" value="Unassembled WGS sequence"/>
</dbReference>
<dbReference type="OrthoDB" id="5423516at2759"/>
<accession>A0A9P4IIE7</accession>
<feature type="compositionally biased region" description="Basic residues" evidence="1">
    <location>
        <begin position="218"/>
        <end position="236"/>
    </location>
</feature>
<dbReference type="AlphaFoldDB" id="A0A9P4IIE7"/>
<dbReference type="EMBL" id="ML978125">
    <property type="protein sequence ID" value="KAF2099859.1"/>
    <property type="molecule type" value="Genomic_DNA"/>
</dbReference>